<dbReference type="GO" id="GO:0003964">
    <property type="term" value="F:RNA-directed DNA polymerase activity"/>
    <property type="evidence" value="ECO:0007669"/>
    <property type="project" value="UniProtKB-KW"/>
</dbReference>
<dbReference type="Gene3D" id="3.10.20.370">
    <property type="match status" value="1"/>
</dbReference>
<dbReference type="Gene3D" id="3.30.70.270">
    <property type="match status" value="1"/>
</dbReference>
<evidence type="ECO:0000256" key="3">
    <source>
        <dbReference type="ARBA" id="ARBA00022759"/>
    </source>
</evidence>
<dbReference type="EMBL" id="LRGB01000341">
    <property type="protein sequence ID" value="KZS19614.1"/>
    <property type="molecule type" value="Genomic_DNA"/>
</dbReference>
<dbReference type="CDD" id="cd09274">
    <property type="entry name" value="RNase_HI_RT_Ty3"/>
    <property type="match status" value="1"/>
</dbReference>
<keyword evidence="5" id="KW-0511">Multifunctional enzyme</keyword>
<dbReference type="Pfam" id="PF00078">
    <property type="entry name" value="RVT_1"/>
    <property type="match status" value="1"/>
</dbReference>
<dbReference type="STRING" id="35525.A0A162QE68"/>
<keyword evidence="3" id="KW-0378">Hydrolase</keyword>
<dbReference type="SUPFAM" id="SSF56672">
    <property type="entry name" value="DNA/RNA polymerases"/>
    <property type="match status" value="1"/>
</dbReference>
<dbReference type="GO" id="GO:0004519">
    <property type="term" value="F:endonuclease activity"/>
    <property type="evidence" value="ECO:0007669"/>
    <property type="project" value="UniProtKB-KW"/>
</dbReference>
<dbReference type="InterPro" id="IPR000477">
    <property type="entry name" value="RT_dom"/>
</dbReference>
<dbReference type="InterPro" id="IPR043502">
    <property type="entry name" value="DNA/RNA_pol_sf"/>
</dbReference>
<keyword evidence="3" id="KW-0255">Endonuclease</keyword>
<dbReference type="PANTHER" id="PTHR37984:SF5">
    <property type="entry name" value="PROTEIN NYNRIN-LIKE"/>
    <property type="match status" value="1"/>
</dbReference>
<organism evidence="8 9">
    <name type="scientific">Daphnia magna</name>
    <dbReference type="NCBI Taxonomy" id="35525"/>
    <lineage>
        <taxon>Eukaryota</taxon>
        <taxon>Metazoa</taxon>
        <taxon>Ecdysozoa</taxon>
        <taxon>Arthropoda</taxon>
        <taxon>Crustacea</taxon>
        <taxon>Branchiopoda</taxon>
        <taxon>Diplostraca</taxon>
        <taxon>Cladocera</taxon>
        <taxon>Anomopoda</taxon>
        <taxon>Daphniidae</taxon>
        <taxon>Daphnia</taxon>
    </lineage>
</organism>
<evidence type="ECO:0000259" key="7">
    <source>
        <dbReference type="Pfam" id="PF17919"/>
    </source>
</evidence>
<evidence type="ECO:0000256" key="5">
    <source>
        <dbReference type="ARBA" id="ARBA00023268"/>
    </source>
</evidence>
<dbReference type="InterPro" id="IPR050951">
    <property type="entry name" value="Retrovirus_Pol_polyprotein"/>
</dbReference>
<evidence type="ECO:0000313" key="9">
    <source>
        <dbReference type="Proteomes" id="UP000076858"/>
    </source>
</evidence>
<evidence type="ECO:0000256" key="2">
    <source>
        <dbReference type="ARBA" id="ARBA00022722"/>
    </source>
</evidence>
<keyword evidence="4" id="KW-0695">RNA-directed DNA polymerase</keyword>
<keyword evidence="1" id="KW-0548">Nucleotidyltransferase</keyword>
<evidence type="ECO:0000259" key="6">
    <source>
        <dbReference type="Pfam" id="PF00078"/>
    </source>
</evidence>
<evidence type="ECO:0000256" key="4">
    <source>
        <dbReference type="ARBA" id="ARBA00022918"/>
    </source>
</evidence>
<dbReference type="PANTHER" id="PTHR37984">
    <property type="entry name" value="PROTEIN CBG26694"/>
    <property type="match status" value="1"/>
</dbReference>
<sequence>MVLAIVIAPARRLPPDKLKAAKLEFQLMMDFGIYRPSDSPWTNPHHMIPDPTHHGFQCAACLGEDLFKGGHRAFHHITVEQQDIKKTTVNTLFGLFEFRKMPFGLKNAAQSWQRFINSVLKEFDFVFACRDDLLIASFSKEQHFKHLRLLFAQYLTPTGQGKVNCGVSSLQSNLGTEEISRTDYLLPTHFQDSGNELALLQRLKKDQSEATLLAHSSQDLPLVLMTDTSSLAVGGALHQRRGSTLKPLAFFSRKLDKAQRNYSTYDRELLALYLAIKNFRYAMKSRDFTIYTDHRPLT</sequence>
<dbReference type="Gene3D" id="3.10.10.10">
    <property type="entry name" value="HIV Type 1 Reverse Transcriptase, subunit A, domain 1"/>
    <property type="match status" value="1"/>
</dbReference>
<keyword evidence="9" id="KW-1185">Reference proteome</keyword>
<dbReference type="InterPro" id="IPR043128">
    <property type="entry name" value="Rev_trsase/Diguanyl_cyclase"/>
</dbReference>
<protein>
    <submittedName>
        <fullName evidence="8">Uncharacterized protein</fullName>
    </submittedName>
</protein>
<comment type="caution">
    <text evidence="8">The sequence shown here is derived from an EMBL/GenBank/DDBJ whole genome shotgun (WGS) entry which is preliminary data.</text>
</comment>
<accession>A0A162QE68</accession>
<keyword evidence="2" id="KW-0540">Nuclease</keyword>
<feature type="domain" description="Reverse transcriptase/retrotransposon-derived protein RNase H-like" evidence="7">
    <location>
        <begin position="200"/>
        <end position="290"/>
    </location>
</feature>
<evidence type="ECO:0000256" key="1">
    <source>
        <dbReference type="ARBA" id="ARBA00022695"/>
    </source>
</evidence>
<gene>
    <name evidence="8" type="ORF">APZ42_013890</name>
</gene>
<keyword evidence="1" id="KW-0808">Transferase</keyword>
<dbReference type="AlphaFoldDB" id="A0A162QE68"/>
<name>A0A162QE68_9CRUS</name>
<proteinExistence type="predicted"/>
<dbReference type="Pfam" id="PF17919">
    <property type="entry name" value="RT_RNaseH_2"/>
    <property type="match status" value="1"/>
</dbReference>
<feature type="domain" description="Reverse transcriptase" evidence="6">
    <location>
        <begin position="72"/>
        <end position="152"/>
    </location>
</feature>
<dbReference type="FunFam" id="3.10.20.370:FF:000001">
    <property type="entry name" value="Retrovirus-related Pol polyprotein from transposon 17.6-like protein"/>
    <property type="match status" value="1"/>
</dbReference>
<dbReference type="Proteomes" id="UP000076858">
    <property type="component" value="Unassembled WGS sequence"/>
</dbReference>
<evidence type="ECO:0000313" key="8">
    <source>
        <dbReference type="EMBL" id="KZS19614.1"/>
    </source>
</evidence>
<reference evidence="8 9" key="1">
    <citation type="submission" date="2016-03" db="EMBL/GenBank/DDBJ databases">
        <title>EvidentialGene: Evidence-directed Construction of Genes on Genomes.</title>
        <authorList>
            <person name="Gilbert D.G."/>
            <person name="Choi J.-H."/>
            <person name="Mockaitis K."/>
            <person name="Colbourne J."/>
            <person name="Pfrender M."/>
        </authorList>
    </citation>
    <scope>NUCLEOTIDE SEQUENCE [LARGE SCALE GENOMIC DNA]</scope>
    <source>
        <strain evidence="8 9">Xinb3</strain>
        <tissue evidence="8">Complete organism</tissue>
    </source>
</reference>
<dbReference type="CDD" id="cd01647">
    <property type="entry name" value="RT_LTR"/>
    <property type="match status" value="1"/>
</dbReference>
<dbReference type="InterPro" id="IPR041577">
    <property type="entry name" value="RT_RNaseH_2"/>
</dbReference>